<feature type="region of interest" description="Disordered" evidence="9">
    <location>
        <begin position="492"/>
        <end position="519"/>
    </location>
</feature>
<dbReference type="GO" id="GO:0035239">
    <property type="term" value="P:tube morphogenesis"/>
    <property type="evidence" value="ECO:0007669"/>
    <property type="project" value="UniProtKB-ARBA"/>
</dbReference>
<dbReference type="InterPro" id="IPR001839">
    <property type="entry name" value="TGF-b_C"/>
</dbReference>
<name>A0A6J2PRK0_COTGO</name>
<evidence type="ECO:0000256" key="4">
    <source>
        <dbReference type="ARBA" id="ARBA00022729"/>
    </source>
</evidence>
<dbReference type="OrthoDB" id="5987191at2759"/>
<dbReference type="InterPro" id="IPR029034">
    <property type="entry name" value="Cystine-knot_cytokine"/>
</dbReference>
<dbReference type="KEGG" id="cgob:115008480"/>
<organism evidence="12 13">
    <name type="scientific">Cottoperca gobio</name>
    <name type="common">Frogmouth</name>
    <name type="synonym">Aphritis gobio</name>
    <dbReference type="NCBI Taxonomy" id="56716"/>
    <lineage>
        <taxon>Eukaryota</taxon>
        <taxon>Metazoa</taxon>
        <taxon>Chordata</taxon>
        <taxon>Craniata</taxon>
        <taxon>Vertebrata</taxon>
        <taxon>Euteleostomi</taxon>
        <taxon>Actinopterygii</taxon>
        <taxon>Neopterygii</taxon>
        <taxon>Teleostei</taxon>
        <taxon>Neoteleostei</taxon>
        <taxon>Acanthomorphata</taxon>
        <taxon>Eupercaria</taxon>
        <taxon>Perciformes</taxon>
        <taxon>Notothenioidei</taxon>
        <taxon>Bovichtidae</taxon>
        <taxon>Cottoperca</taxon>
    </lineage>
</organism>
<dbReference type="CTD" id="8200"/>
<comment type="subcellular location">
    <subcellularLocation>
        <location evidence="1">Secreted</location>
    </subcellularLocation>
</comment>
<dbReference type="InterPro" id="IPR017948">
    <property type="entry name" value="TGFb_CS"/>
</dbReference>
<keyword evidence="4 10" id="KW-0732">Signal</keyword>
<sequence>MKVVKRLSLLLSCWTLIYLHPVLGSLSRTRPTEHHHHRLGEAAERPAGGGEGEQARGRTGRVIGGASPAAGRQPATASGTWKPSPVSPARITRIRAGPPLIKGETTVIKSKLTVATSASASSPPRSAVVPVNRAQQQQRDRAVSIGRKEAVRSWLPGGDSHFKAHAPVALSAYAAGKEAGTAAVGGGGGGSPGKKMGNAASRAGAAAPARTGPPQRAIRAQKQQQLQQNAGSVAQRGASSKTQKLSDREAHHKQPLVIPHDYMLSLYWSLSTGDLNSSALHEAGLANTITSFVDKGQDERGPQLRRQKYHFNVSSLERDGLLGAELRILRKRLSDPRRPSMGSTAADGGGGGISSPCLKLYTCASGKQQAVVLQTKTMEDLLGGGGFGSKWEVFDTWKVFKGFKHQQNQPSQQLCFELEALEHRGGRPMDLRTLGFARPGRTNKEKAFFLAFGKSKKRDLFYNEIKARSGHDNKTVYEYLFTQRRMRRAPAARGAKKPLQQHPPPQTLPQHQVVKTQARPRCNQRRLHVNFKEMGWDDWIIAPLEYEAFHCDGVCDFPIRSHLEPTNHAIIQTLMNSMDPESTPPTCCVPTRLSPISILYIDSANNVVYKQYEDMVVESCGCR</sequence>
<dbReference type="GeneID" id="115008480"/>
<dbReference type="Gene3D" id="2.10.90.10">
    <property type="entry name" value="Cystine-knot cytokines"/>
    <property type="match status" value="1"/>
</dbReference>
<evidence type="ECO:0000256" key="1">
    <source>
        <dbReference type="ARBA" id="ARBA00004613"/>
    </source>
</evidence>
<keyword evidence="5 8" id="KW-0339">Growth factor</keyword>
<feature type="chain" id="PRO_5026868735" evidence="10">
    <location>
        <begin position="25"/>
        <end position="623"/>
    </location>
</feature>
<evidence type="ECO:0000256" key="5">
    <source>
        <dbReference type="ARBA" id="ARBA00023030"/>
    </source>
</evidence>
<protein>
    <submittedName>
        <fullName evidence="13">Growth/differentiation factor 5</fullName>
    </submittedName>
</protein>
<feature type="compositionally biased region" description="Low complexity" evidence="9">
    <location>
        <begin position="193"/>
        <end position="228"/>
    </location>
</feature>
<accession>A0A6J2PRK0</accession>
<dbReference type="PROSITE" id="PS51362">
    <property type="entry name" value="TGF_BETA_2"/>
    <property type="match status" value="1"/>
</dbReference>
<dbReference type="InParanoid" id="A0A6J2PRK0"/>
<feature type="compositionally biased region" description="Gly residues" evidence="9">
    <location>
        <begin position="183"/>
        <end position="192"/>
    </location>
</feature>
<evidence type="ECO:0000313" key="13">
    <source>
        <dbReference type="RefSeq" id="XP_029287959.1"/>
    </source>
</evidence>
<dbReference type="SUPFAM" id="SSF57501">
    <property type="entry name" value="Cystine-knot cytokines"/>
    <property type="match status" value="1"/>
</dbReference>
<comment type="similarity">
    <text evidence="2 8">Belongs to the TGF-beta family.</text>
</comment>
<feature type="compositionally biased region" description="Polar residues" evidence="9">
    <location>
        <begin position="229"/>
        <end position="243"/>
    </location>
</feature>
<feature type="signal peptide" evidence="10">
    <location>
        <begin position="1"/>
        <end position="24"/>
    </location>
</feature>
<dbReference type="FunFam" id="2.10.90.10:FF:000001">
    <property type="entry name" value="Bone morphogenetic protein 4"/>
    <property type="match status" value="1"/>
</dbReference>
<dbReference type="PANTHER" id="PTHR11848">
    <property type="entry name" value="TGF-BETA FAMILY"/>
    <property type="match status" value="1"/>
</dbReference>
<feature type="region of interest" description="Disordered" evidence="9">
    <location>
        <begin position="180"/>
        <end position="251"/>
    </location>
</feature>
<evidence type="ECO:0000259" key="11">
    <source>
        <dbReference type="PROSITE" id="PS51362"/>
    </source>
</evidence>
<dbReference type="PROSITE" id="PS00250">
    <property type="entry name" value="TGF_BETA_1"/>
    <property type="match status" value="1"/>
</dbReference>
<evidence type="ECO:0000256" key="8">
    <source>
        <dbReference type="RuleBase" id="RU000354"/>
    </source>
</evidence>
<evidence type="ECO:0000256" key="6">
    <source>
        <dbReference type="ARBA" id="ARBA00023157"/>
    </source>
</evidence>
<keyword evidence="3" id="KW-0964">Secreted</keyword>
<dbReference type="Pfam" id="PF00019">
    <property type="entry name" value="TGF_beta"/>
    <property type="match status" value="1"/>
</dbReference>
<dbReference type="SMART" id="SM00204">
    <property type="entry name" value="TGFB"/>
    <property type="match status" value="1"/>
</dbReference>
<feature type="domain" description="TGF-beta family profile" evidence="11">
    <location>
        <begin position="485"/>
        <end position="623"/>
    </location>
</feature>
<dbReference type="GO" id="GO:0005125">
    <property type="term" value="F:cytokine activity"/>
    <property type="evidence" value="ECO:0007669"/>
    <property type="project" value="TreeGrafter"/>
</dbReference>
<dbReference type="InterPro" id="IPR015615">
    <property type="entry name" value="TGF-beta-rel"/>
</dbReference>
<evidence type="ECO:0000256" key="9">
    <source>
        <dbReference type="SAM" id="MobiDB-lite"/>
    </source>
</evidence>
<feature type="region of interest" description="Disordered" evidence="9">
    <location>
        <begin position="118"/>
        <end position="139"/>
    </location>
</feature>
<evidence type="ECO:0000256" key="2">
    <source>
        <dbReference type="ARBA" id="ARBA00006656"/>
    </source>
</evidence>
<keyword evidence="12" id="KW-1185">Reference proteome</keyword>
<evidence type="ECO:0000256" key="7">
    <source>
        <dbReference type="ARBA" id="ARBA00023180"/>
    </source>
</evidence>
<dbReference type="RefSeq" id="XP_029287959.1">
    <property type="nucleotide sequence ID" value="XM_029432099.1"/>
</dbReference>
<dbReference type="GO" id="GO:0005615">
    <property type="term" value="C:extracellular space"/>
    <property type="evidence" value="ECO:0007669"/>
    <property type="project" value="TreeGrafter"/>
</dbReference>
<feature type="compositionally biased region" description="Low complexity" evidence="9">
    <location>
        <begin position="118"/>
        <end position="134"/>
    </location>
</feature>
<reference evidence="13" key="1">
    <citation type="submission" date="2025-08" db="UniProtKB">
        <authorList>
            <consortium name="RefSeq"/>
        </authorList>
    </citation>
    <scope>IDENTIFICATION</scope>
</reference>
<evidence type="ECO:0000256" key="3">
    <source>
        <dbReference type="ARBA" id="ARBA00022525"/>
    </source>
</evidence>
<feature type="region of interest" description="Disordered" evidence="9">
    <location>
        <begin position="33"/>
        <end position="92"/>
    </location>
</feature>
<dbReference type="FunCoup" id="A0A6J2PRK0">
    <property type="interactions" value="1002"/>
</dbReference>
<dbReference type="AlphaFoldDB" id="A0A6J2PRK0"/>
<evidence type="ECO:0000313" key="12">
    <source>
        <dbReference type="Proteomes" id="UP000504630"/>
    </source>
</evidence>
<dbReference type="CDD" id="cd19399">
    <property type="entry name" value="TGF_beta_GDF5"/>
    <property type="match status" value="1"/>
</dbReference>
<gene>
    <name evidence="13" type="primary">gdf5</name>
</gene>
<proteinExistence type="inferred from homology"/>
<evidence type="ECO:0000256" key="10">
    <source>
        <dbReference type="SAM" id="SignalP"/>
    </source>
</evidence>
<dbReference type="Proteomes" id="UP000504630">
    <property type="component" value="Chromosome 5"/>
</dbReference>
<keyword evidence="6" id="KW-1015">Disulfide bond</keyword>
<dbReference type="PRINTS" id="PR00669">
    <property type="entry name" value="INHIBINA"/>
</dbReference>
<dbReference type="GO" id="GO:0008083">
    <property type="term" value="F:growth factor activity"/>
    <property type="evidence" value="ECO:0007669"/>
    <property type="project" value="UniProtKB-KW"/>
</dbReference>
<keyword evidence="7" id="KW-0325">Glycoprotein</keyword>
<dbReference type="PANTHER" id="PTHR11848:SF44">
    <property type="entry name" value="GROWTH_DIFFERENTIATION FACTOR 5"/>
    <property type="match status" value="1"/>
</dbReference>